<dbReference type="RefSeq" id="WP_011813586.1">
    <property type="nucleotide sequence ID" value="NC_008789.1"/>
</dbReference>
<dbReference type="eggNOG" id="COG1434">
    <property type="taxonomic scope" value="Bacteria"/>
</dbReference>
<feature type="region of interest" description="Disordered" evidence="1">
    <location>
        <begin position="1"/>
        <end position="21"/>
    </location>
</feature>
<evidence type="ECO:0000313" key="3">
    <source>
        <dbReference type="Proteomes" id="UP000000647"/>
    </source>
</evidence>
<accession>A1WV51</accession>
<dbReference type="Proteomes" id="UP000000647">
    <property type="component" value="Chromosome"/>
</dbReference>
<reference evidence="2 3" key="2">
    <citation type="journal article" date="2013" name="Stand. Genomic Sci.">
        <title>Complete genome sequence of Halorhodospira halophila SL1.</title>
        <authorList>
            <person name="Challacombe J.F."/>
            <person name="Majid S."/>
            <person name="Deole R."/>
            <person name="Brettin T.S."/>
            <person name="Bruce D."/>
            <person name="Delano S.F."/>
            <person name="Detter J.C."/>
            <person name="Gleasner C.D."/>
            <person name="Han C.S."/>
            <person name="Misra M."/>
            <person name="Reitenga K.G."/>
            <person name="Mikhailova N."/>
            <person name="Woyke T."/>
            <person name="Pitluck S."/>
            <person name="Nolan M."/>
            <person name="Land M.L."/>
            <person name="Saunders E."/>
            <person name="Tapia R."/>
            <person name="Lapidus A."/>
            <person name="Ivanova N."/>
            <person name="Hoff W.D."/>
        </authorList>
    </citation>
    <scope>NUCLEOTIDE SEQUENCE [LARGE SCALE GENOMIC DNA]</scope>
    <source>
        <strain evidence="3">DSM 244 / SL1</strain>
    </source>
</reference>
<organism evidence="2 3">
    <name type="scientific">Halorhodospira halophila (strain DSM 244 / SL1)</name>
    <name type="common">Ectothiorhodospira halophila (strain DSM 244 / SL1)</name>
    <dbReference type="NCBI Taxonomy" id="349124"/>
    <lineage>
        <taxon>Bacteria</taxon>
        <taxon>Pseudomonadati</taxon>
        <taxon>Pseudomonadota</taxon>
        <taxon>Gammaproteobacteria</taxon>
        <taxon>Chromatiales</taxon>
        <taxon>Ectothiorhodospiraceae</taxon>
        <taxon>Halorhodospira</taxon>
    </lineage>
</organism>
<sequence>MRHFEAAGLEPIPAPTRHKTGVEARDESSYWVPSAKALRMTERALYEYMGLVAARF</sequence>
<protein>
    <submittedName>
        <fullName evidence="2">Uncharacterized protein</fullName>
    </submittedName>
</protein>
<reference evidence="3" key="1">
    <citation type="submission" date="2006-12" db="EMBL/GenBank/DDBJ databases">
        <title>Complete sequence of Halorhodospira halophila SL1.</title>
        <authorList>
            <consortium name="US DOE Joint Genome Institute"/>
            <person name="Copeland A."/>
            <person name="Lucas S."/>
            <person name="Lapidus A."/>
            <person name="Barry K."/>
            <person name="Detter J.C."/>
            <person name="Glavina del Rio T."/>
            <person name="Hammon N."/>
            <person name="Israni S."/>
            <person name="Dalin E."/>
            <person name="Tice H."/>
            <person name="Pitluck S."/>
            <person name="Saunders E."/>
            <person name="Brettin T."/>
            <person name="Bruce D."/>
            <person name="Han C."/>
            <person name="Tapia R."/>
            <person name="Schmutz J."/>
            <person name="Larimer F."/>
            <person name="Land M."/>
            <person name="Hauser L."/>
            <person name="Kyrpides N."/>
            <person name="Mikhailova N."/>
            <person name="Hoff W."/>
            <person name="Richardson P."/>
        </authorList>
    </citation>
    <scope>NUCLEOTIDE SEQUENCE [LARGE SCALE GENOMIC DNA]</scope>
    <source>
        <strain evidence="3">DSM 244 / SL1</strain>
    </source>
</reference>
<name>A1WV51_HALHL</name>
<gene>
    <name evidence="2" type="ordered locus">Hhal_0787</name>
</gene>
<dbReference type="AlphaFoldDB" id="A1WV51"/>
<dbReference type="HOGENOM" id="CLU_178623_1_0_6"/>
<dbReference type="EMBL" id="CP000544">
    <property type="protein sequence ID" value="ABM61563.1"/>
    <property type="molecule type" value="Genomic_DNA"/>
</dbReference>
<proteinExistence type="predicted"/>
<evidence type="ECO:0000256" key="1">
    <source>
        <dbReference type="SAM" id="MobiDB-lite"/>
    </source>
</evidence>
<evidence type="ECO:0000313" key="2">
    <source>
        <dbReference type="EMBL" id="ABM61563.1"/>
    </source>
</evidence>
<dbReference type="KEGG" id="hha:Hhal_0787"/>
<keyword evidence="3" id="KW-1185">Reference proteome</keyword>